<dbReference type="Proteomes" id="UP000298337">
    <property type="component" value="Unassembled WGS sequence"/>
</dbReference>
<keyword evidence="3" id="KW-1185">Reference proteome</keyword>
<dbReference type="EMBL" id="SRLA01000003">
    <property type="protein sequence ID" value="TGE06262.1"/>
    <property type="molecule type" value="Genomic_DNA"/>
</dbReference>
<proteinExistence type="predicted"/>
<evidence type="ECO:0000313" key="3">
    <source>
        <dbReference type="Proteomes" id="UP000298337"/>
    </source>
</evidence>
<organism evidence="2 3">
    <name type="scientific">Hymenobacter fodinae</name>
    <dbReference type="NCBI Taxonomy" id="2510796"/>
    <lineage>
        <taxon>Bacteria</taxon>
        <taxon>Pseudomonadati</taxon>
        <taxon>Bacteroidota</taxon>
        <taxon>Cytophagia</taxon>
        <taxon>Cytophagales</taxon>
        <taxon>Hymenobacteraceae</taxon>
        <taxon>Hymenobacter</taxon>
    </lineage>
</organism>
<feature type="region of interest" description="Disordered" evidence="1">
    <location>
        <begin position="1"/>
        <end position="21"/>
    </location>
</feature>
<feature type="compositionally biased region" description="Basic and acidic residues" evidence="1">
    <location>
        <begin position="1"/>
        <end position="11"/>
    </location>
</feature>
<feature type="compositionally biased region" description="Polar residues" evidence="1">
    <location>
        <begin position="142"/>
        <end position="152"/>
    </location>
</feature>
<dbReference type="OrthoDB" id="893763at2"/>
<evidence type="ECO:0000313" key="2">
    <source>
        <dbReference type="EMBL" id="TGE06262.1"/>
    </source>
</evidence>
<protein>
    <submittedName>
        <fullName evidence="2">Uncharacterized protein</fullName>
    </submittedName>
</protein>
<name>A0A4Z0P3Y0_9BACT</name>
<comment type="caution">
    <text evidence="2">The sequence shown here is derived from an EMBL/GenBank/DDBJ whole genome shotgun (WGS) entry which is preliminary data.</text>
</comment>
<dbReference type="RefSeq" id="WP_135435054.1">
    <property type="nucleotide sequence ID" value="NZ_SRLA01000003.1"/>
</dbReference>
<sequence length="152" mass="16253">MNTPFRLDDHKRRAQPLAPPPDRYFEQLPARVMARAQPADAGGLASTWGWLQQLSAPVRSALASAVVLGGFAASFWLTQSAPVATSGPATVLAAVPQAEMVQYLLASDQRVTLTDLAELAPAPSGMPETYLQASPDELQDALDSQPSDEAYY</sequence>
<dbReference type="AlphaFoldDB" id="A0A4Z0P3Y0"/>
<evidence type="ECO:0000256" key="1">
    <source>
        <dbReference type="SAM" id="MobiDB-lite"/>
    </source>
</evidence>
<feature type="region of interest" description="Disordered" evidence="1">
    <location>
        <begin position="124"/>
        <end position="152"/>
    </location>
</feature>
<reference evidence="2 3" key="1">
    <citation type="submission" date="2019-04" db="EMBL/GenBank/DDBJ databases">
        <authorList>
            <person name="Feng G."/>
            <person name="Zhang J."/>
            <person name="Zhu H."/>
        </authorList>
    </citation>
    <scope>NUCLEOTIDE SEQUENCE [LARGE SCALE GENOMIC DNA]</scope>
    <source>
        <strain evidence="2 3">92R-1</strain>
    </source>
</reference>
<gene>
    <name evidence="2" type="ORF">EU556_15525</name>
</gene>
<accession>A0A4Z0P3Y0</accession>